<comment type="caution">
    <text evidence="13">The sequence shown here is derived from an EMBL/GenBank/DDBJ whole genome shotgun (WGS) entry which is preliminary data.</text>
</comment>
<evidence type="ECO:0000256" key="4">
    <source>
        <dbReference type="ARBA" id="ARBA00022692"/>
    </source>
</evidence>
<dbReference type="GO" id="GO:0006814">
    <property type="term" value="P:sodium ion transport"/>
    <property type="evidence" value="ECO:0007669"/>
    <property type="project" value="UniProtKB-KW"/>
</dbReference>
<feature type="transmembrane region" description="Helical" evidence="11">
    <location>
        <begin position="260"/>
        <end position="278"/>
    </location>
</feature>
<evidence type="ECO:0000256" key="6">
    <source>
        <dbReference type="ARBA" id="ARBA00023053"/>
    </source>
</evidence>
<reference evidence="13" key="1">
    <citation type="journal article" date="2021" name="PeerJ">
        <title>Extensive microbial diversity within the chicken gut microbiome revealed by metagenomics and culture.</title>
        <authorList>
            <person name="Gilroy R."/>
            <person name="Ravi A."/>
            <person name="Getino M."/>
            <person name="Pursley I."/>
            <person name="Horton D.L."/>
            <person name="Alikhan N.F."/>
            <person name="Baker D."/>
            <person name="Gharbi K."/>
            <person name="Hall N."/>
            <person name="Watson M."/>
            <person name="Adriaenssens E.M."/>
            <person name="Foster-Nyarko E."/>
            <person name="Jarju S."/>
            <person name="Secka A."/>
            <person name="Antonio M."/>
            <person name="Oren A."/>
            <person name="Chaudhuri R.R."/>
            <person name="La Ragione R."/>
            <person name="Hildebrand F."/>
            <person name="Pallen M.J."/>
        </authorList>
    </citation>
    <scope>NUCLEOTIDE SEQUENCE</scope>
    <source>
        <strain evidence="13">ChiHecec2B26-12326</strain>
    </source>
</reference>
<feature type="transmembrane region" description="Helical" evidence="11">
    <location>
        <begin position="322"/>
        <end position="340"/>
    </location>
</feature>
<dbReference type="GO" id="GO:0016020">
    <property type="term" value="C:membrane"/>
    <property type="evidence" value="ECO:0007669"/>
    <property type="project" value="UniProtKB-SubCell"/>
</dbReference>
<dbReference type="EMBL" id="DXEN01000075">
    <property type="protein sequence ID" value="HIX86915.1"/>
    <property type="molecule type" value="Genomic_DNA"/>
</dbReference>
<feature type="transmembrane region" description="Helical" evidence="11">
    <location>
        <begin position="412"/>
        <end position="437"/>
    </location>
</feature>
<dbReference type="NCBIfam" id="NF038006">
    <property type="entry name" value="NhaD_1"/>
    <property type="match status" value="1"/>
</dbReference>
<dbReference type="InterPro" id="IPR045016">
    <property type="entry name" value="NhaD-like"/>
</dbReference>
<keyword evidence="8 11" id="KW-0472">Membrane</keyword>
<dbReference type="AlphaFoldDB" id="A0A9D1XT73"/>
<evidence type="ECO:0000313" key="13">
    <source>
        <dbReference type="EMBL" id="HIX86915.1"/>
    </source>
</evidence>
<feature type="transmembrane region" description="Helical" evidence="11">
    <location>
        <begin position="284"/>
        <end position="302"/>
    </location>
</feature>
<evidence type="ECO:0000256" key="11">
    <source>
        <dbReference type="SAM" id="Phobius"/>
    </source>
</evidence>
<evidence type="ECO:0000256" key="7">
    <source>
        <dbReference type="ARBA" id="ARBA00023065"/>
    </source>
</evidence>
<evidence type="ECO:0000256" key="5">
    <source>
        <dbReference type="ARBA" id="ARBA00022989"/>
    </source>
</evidence>
<keyword evidence="3" id="KW-0050">Antiport</keyword>
<dbReference type="InterPro" id="IPR004680">
    <property type="entry name" value="Cit_transptr-like_dom"/>
</dbReference>
<name>A0A9D1XT73_9BACT</name>
<evidence type="ECO:0000256" key="3">
    <source>
        <dbReference type="ARBA" id="ARBA00022449"/>
    </source>
</evidence>
<dbReference type="Proteomes" id="UP000823847">
    <property type="component" value="Unassembled WGS sequence"/>
</dbReference>
<evidence type="ECO:0000256" key="10">
    <source>
        <dbReference type="ARBA" id="ARBA00025753"/>
    </source>
</evidence>
<dbReference type="Pfam" id="PF03600">
    <property type="entry name" value="CitMHS"/>
    <property type="match status" value="1"/>
</dbReference>
<feature type="transmembrane region" description="Helical" evidence="11">
    <location>
        <begin position="208"/>
        <end position="231"/>
    </location>
</feature>
<feature type="transmembrane region" description="Helical" evidence="11">
    <location>
        <begin position="85"/>
        <end position="106"/>
    </location>
</feature>
<accession>A0A9D1XT73</accession>
<gene>
    <name evidence="13" type="primary">nhaD</name>
    <name evidence="13" type="ORF">H9848_09970</name>
</gene>
<sequence>MFILLPVIFVVGILGIALEDKIKVNKAAIALFMAISMWMILMFDAYHIFVERSNPIFQEYLTQNPEVAKLSLHEQFVDFITNRSIVYHLGNVSETLFFVMCTMLIVDLVDKHGGFRSVTGYIRTSNKRKLLWYISFAAFFFSALLDNLAAAIVMLAVLRKLVPDRTDRMKYACMVIIAANAGGSWSPIGDVTTILLWVGGNVSALHQISHVFIPALINLLVPLTIAHFWLFKKGAVLRVMSEEDQPDEYIPEIPARSRRIIFVIGVLSLALVPVFQMVTDLPPFLGVLAGLVILWLYTDLMYSKLHMHESQKLRISRLLPNVDLATIFFFLGILMAVGALETSGQLGMMSSFLDEHVHQPYLISFAIGMMSSFVDNVALVAATMGMYPVVEQAANLPAYAQYFVADGGFWTFLAYCAVTGGSILIIGSATGVTVMGIEKIDFMYYTKRFTALALIGYCCGAGAYMLLFA</sequence>
<feature type="transmembrane region" description="Helical" evidence="11">
    <location>
        <begin position="449"/>
        <end position="467"/>
    </location>
</feature>
<evidence type="ECO:0000256" key="9">
    <source>
        <dbReference type="ARBA" id="ARBA00023201"/>
    </source>
</evidence>
<keyword evidence="4 11" id="KW-0812">Transmembrane</keyword>
<dbReference type="GO" id="GO:0015297">
    <property type="term" value="F:antiporter activity"/>
    <property type="evidence" value="ECO:0007669"/>
    <property type="project" value="UniProtKB-KW"/>
</dbReference>
<evidence type="ECO:0000256" key="2">
    <source>
        <dbReference type="ARBA" id="ARBA00022448"/>
    </source>
</evidence>
<keyword evidence="5 11" id="KW-1133">Transmembrane helix</keyword>
<keyword evidence="6" id="KW-0915">Sodium</keyword>
<comment type="subcellular location">
    <subcellularLocation>
        <location evidence="1">Membrane</location>
        <topology evidence="1">Multi-pass membrane protein</topology>
    </subcellularLocation>
</comment>
<dbReference type="PANTHER" id="PTHR43269:SF2">
    <property type="entry name" value="SODIUM_PROTON ANTIPORTER 1-RELATED"/>
    <property type="match status" value="1"/>
</dbReference>
<feature type="domain" description="Citrate transporter-like" evidence="12">
    <location>
        <begin position="23"/>
        <end position="388"/>
    </location>
</feature>
<feature type="transmembrane region" description="Helical" evidence="11">
    <location>
        <begin position="130"/>
        <end position="157"/>
    </location>
</feature>
<protein>
    <submittedName>
        <fullName evidence="13">Sodium:proton antiporter NhaD</fullName>
    </submittedName>
</protein>
<evidence type="ECO:0000256" key="8">
    <source>
        <dbReference type="ARBA" id="ARBA00023136"/>
    </source>
</evidence>
<organism evidence="13 14">
    <name type="scientific">Candidatus Parabacteroides intestinigallinarum</name>
    <dbReference type="NCBI Taxonomy" id="2838722"/>
    <lineage>
        <taxon>Bacteria</taxon>
        <taxon>Pseudomonadati</taxon>
        <taxon>Bacteroidota</taxon>
        <taxon>Bacteroidia</taxon>
        <taxon>Bacteroidales</taxon>
        <taxon>Tannerellaceae</taxon>
        <taxon>Parabacteroides</taxon>
    </lineage>
</organism>
<evidence type="ECO:0000256" key="1">
    <source>
        <dbReference type="ARBA" id="ARBA00004141"/>
    </source>
</evidence>
<keyword evidence="7" id="KW-0406">Ion transport</keyword>
<keyword evidence="2" id="KW-0813">Transport</keyword>
<comment type="similarity">
    <text evidence="10">Belongs to the NhaD Na(+)/H(+) (TC 2.A.62) antiporter family.</text>
</comment>
<feature type="transmembrane region" description="Helical" evidence="11">
    <location>
        <begin position="169"/>
        <end position="188"/>
    </location>
</feature>
<reference evidence="13" key="2">
    <citation type="submission" date="2021-04" db="EMBL/GenBank/DDBJ databases">
        <authorList>
            <person name="Gilroy R."/>
        </authorList>
    </citation>
    <scope>NUCLEOTIDE SEQUENCE</scope>
    <source>
        <strain evidence="13">ChiHecec2B26-12326</strain>
    </source>
</reference>
<dbReference type="PANTHER" id="PTHR43269">
    <property type="entry name" value="SODIUM/PROTON ANTIPORTER 1-RELATED"/>
    <property type="match status" value="1"/>
</dbReference>
<keyword evidence="9" id="KW-0739">Sodium transport</keyword>
<proteinExistence type="inferred from homology"/>
<feature type="transmembrane region" description="Helical" evidence="11">
    <location>
        <begin position="27"/>
        <end position="49"/>
    </location>
</feature>
<evidence type="ECO:0000259" key="12">
    <source>
        <dbReference type="Pfam" id="PF03600"/>
    </source>
</evidence>
<evidence type="ECO:0000313" key="14">
    <source>
        <dbReference type="Proteomes" id="UP000823847"/>
    </source>
</evidence>